<sequence length="98" mass="11301">MQTKHRLKNDFDAWMLDNADASDEDIEKKVKALTSPAKEEMMGNWFSRLFNIENLFPLVGHKARQAKSIPQPKTQAEYDAIESGTDYIDTDGVRKRKK</sequence>
<dbReference type="AlphaFoldDB" id="A0A0F9DNS3"/>
<dbReference type="EMBL" id="LAZR01038531">
    <property type="protein sequence ID" value="KKL19316.1"/>
    <property type="molecule type" value="Genomic_DNA"/>
</dbReference>
<evidence type="ECO:0000313" key="1">
    <source>
        <dbReference type="EMBL" id="KKL19316.1"/>
    </source>
</evidence>
<comment type="caution">
    <text evidence="1">The sequence shown here is derived from an EMBL/GenBank/DDBJ whole genome shotgun (WGS) entry which is preliminary data.</text>
</comment>
<organism evidence="1">
    <name type="scientific">marine sediment metagenome</name>
    <dbReference type="NCBI Taxonomy" id="412755"/>
    <lineage>
        <taxon>unclassified sequences</taxon>
        <taxon>metagenomes</taxon>
        <taxon>ecological metagenomes</taxon>
    </lineage>
</organism>
<name>A0A0F9DNS3_9ZZZZ</name>
<reference evidence="1" key="1">
    <citation type="journal article" date="2015" name="Nature">
        <title>Complex archaea that bridge the gap between prokaryotes and eukaryotes.</title>
        <authorList>
            <person name="Spang A."/>
            <person name="Saw J.H."/>
            <person name="Jorgensen S.L."/>
            <person name="Zaremba-Niedzwiedzka K."/>
            <person name="Martijn J."/>
            <person name="Lind A.E."/>
            <person name="van Eijk R."/>
            <person name="Schleper C."/>
            <person name="Guy L."/>
            <person name="Ettema T.J."/>
        </authorList>
    </citation>
    <scope>NUCLEOTIDE SEQUENCE</scope>
</reference>
<accession>A0A0F9DNS3</accession>
<gene>
    <name evidence="1" type="ORF">LCGC14_2466690</name>
</gene>
<proteinExistence type="predicted"/>
<protein>
    <submittedName>
        <fullName evidence="1">Uncharacterized protein</fullName>
    </submittedName>
</protein>